<dbReference type="HAMAP" id="MF_00137">
    <property type="entry name" value="SAICAR_synth"/>
    <property type="match status" value="1"/>
</dbReference>
<evidence type="ECO:0000313" key="10">
    <source>
        <dbReference type="EMBL" id="NDV62121.1"/>
    </source>
</evidence>
<dbReference type="EC" id="6.3.2.6" evidence="8"/>
<dbReference type="GO" id="GO:0006189">
    <property type="term" value="P:'de novo' IMP biosynthetic process"/>
    <property type="evidence" value="ECO:0007669"/>
    <property type="project" value="UniProtKB-UniRule"/>
</dbReference>
<dbReference type="RefSeq" id="WP_163963747.1">
    <property type="nucleotide sequence ID" value="NZ_JAAGNX010000002.1"/>
</dbReference>
<evidence type="ECO:0000256" key="1">
    <source>
        <dbReference type="ARBA" id="ARBA00004672"/>
    </source>
</evidence>
<sequence>MDARTLREALPKEALLQLPELPFKKVGSGKVREIYDTGEAFLIIATDRLSAFDVVLPDGIPGKGIILTQISLFWFEETASLIRNHLVPGHAEALSELLYDHKSLIPRSMLVHKRQPLSIEAVVRQYLAGSGWKDYLKTGSLFGLPVPSGLRESESLPVPFFTPTTKAQAGEHDIPITPEEGYSLVGESRFEEVRDISLKLFALGSAAARACGLILADTKFEFGTDGSGKLSLIDEILTPDSSRYWPKDSYEPGQPQKAFDKQYVRDYLETLDWDKTAPGPKLPQEIILQTQARYLEAADKLLPK</sequence>
<dbReference type="GO" id="GO:0005524">
    <property type="term" value="F:ATP binding"/>
    <property type="evidence" value="ECO:0007669"/>
    <property type="project" value="UniProtKB-KW"/>
</dbReference>
<evidence type="ECO:0000256" key="2">
    <source>
        <dbReference type="ARBA" id="ARBA00010190"/>
    </source>
</evidence>
<dbReference type="NCBIfam" id="TIGR00081">
    <property type="entry name" value="purC"/>
    <property type="match status" value="1"/>
</dbReference>
<comment type="caution">
    <text evidence="10">The sequence shown here is derived from an EMBL/GenBank/DDBJ whole genome shotgun (WGS) entry which is preliminary data.</text>
</comment>
<protein>
    <recommendedName>
        <fullName evidence="8">Phosphoribosylaminoimidazole-succinocarboxamide synthase</fullName>
        <ecNumber evidence="8">6.3.2.6</ecNumber>
    </recommendedName>
    <alternativeName>
        <fullName evidence="8">SAICAR synthetase</fullName>
    </alternativeName>
</protein>
<dbReference type="SUPFAM" id="SSF56104">
    <property type="entry name" value="SAICAR synthase-like"/>
    <property type="match status" value="1"/>
</dbReference>
<evidence type="ECO:0000256" key="8">
    <source>
        <dbReference type="HAMAP-Rule" id="MF_00137"/>
    </source>
</evidence>
<dbReference type="Pfam" id="PF01259">
    <property type="entry name" value="SAICAR_synt"/>
    <property type="match status" value="1"/>
</dbReference>
<keyword evidence="5 8" id="KW-0658">Purine biosynthesis</keyword>
<dbReference type="PANTHER" id="PTHR43700:SF1">
    <property type="entry name" value="PHOSPHORIBOSYLAMINOIMIDAZOLE-SUCCINOCARBOXAMIDE SYNTHASE"/>
    <property type="match status" value="1"/>
</dbReference>
<feature type="domain" description="SAICAR synthetase/ADE2 N-terminal" evidence="9">
    <location>
        <begin position="26"/>
        <end position="277"/>
    </location>
</feature>
<dbReference type="EMBL" id="JAAGNX010000002">
    <property type="protein sequence ID" value="NDV62121.1"/>
    <property type="molecule type" value="Genomic_DNA"/>
</dbReference>
<dbReference type="PROSITE" id="PS01058">
    <property type="entry name" value="SAICAR_SYNTHETASE_2"/>
    <property type="match status" value="1"/>
</dbReference>
<organism evidence="10 11">
    <name type="scientific">Oceanipulchritudo coccoides</name>
    <dbReference type="NCBI Taxonomy" id="2706888"/>
    <lineage>
        <taxon>Bacteria</taxon>
        <taxon>Pseudomonadati</taxon>
        <taxon>Verrucomicrobiota</taxon>
        <taxon>Opitutia</taxon>
        <taxon>Puniceicoccales</taxon>
        <taxon>Oceanipulchritudinaceae</taxon>
        <taxon>Oceanipulchritudo</taxon>
    </lineage>
</organism>
<evidence type="ECO:0000256" key="7">
    <source>
        <dbReference type="ARBA" id="ARBA00048475"/>
    </source>
</evidence>
<evidence type="ECO:0000256" key="3">
    <source>
        <dbReference type="ARBA" id="ARBA00022598"/>
    </source>
</evidence>
<dbReference type="InterPro" id="IPR001636">
    <property type="entry name" value="SAICAR_synth"/>
</dbReference>
<reference evidence="10 11" key="1">
    <citation type="submission" date="2020-02" db="EMBL/GenBank/DDBJ databases">
        <title>Albibacoteraceae fam. nov., the first described family within the subdivision 4 Verrucomicrobia.</title>
        <authorList>
            <person name="Xi F."/>
        </authorList>
    </citation>
    <scope>NUCLEOTIDE SEQUENCE [LARGE SCALE GENOMIC DNA]</scope>
    <source>
        <strain evidence="10 11">CK1056</strain>
    </source>
</reference>
<gene>
    <name evidence="8" type="primary">purC</name>
    <name evidence="10" type="ORF">G0Q06_06655</name>
</gene>
<dbReference type="FunFam" id="3.30.470.20:FF:000015">
    <property type="entry name" value="Phosphoribosylaminoimidazole-succinocarboxamide synthase"/>
    <property type="match status" value="1"/>
</dbReference>
<accession>A0A6B2LZG9</accession>
<proteinExistence type="inferred from homology"/>
<dbReference type="Gene3D" id="3.30.200.20">
    <property type="entry name" value="Phosphorylase Kinase, domain 1"/>
    <property type="match status" value="1"/>
</dbReference>
<dbReference type="UniPathway" id="UPA00074">
    <property type="reaction ID" value="UER00131"/>
</dbReference>
<keyword evidence="6 8" id="KW-0067">ATP-binding</keyword>
<evidence type="ECO:0000256" key="4">
    <source>
        <dbReference type="ARBA" id="ARBA00022741"/>
    </source>
</evidence>
<keyword evidence="3 8" id="KW-0436">Ligase</keyword>
<evidence type="ECO:0000313" key="11">
    <source>
        <dbReference type="Proteomes" id="UP000478417"/>
    </source>
</evidence>
<dbReference type="Proteomes" id="UP000478417">
    <property type="component" value="Unassembled WGS sequence"/>
</dbReference>
<dbReference type="GO" id="GO:0004639">
    <property type="term" value="F:phosphoribosylaminoimidazolesuccinocarboxamide synthase activity"/>
    <property type="evidence" value="ECO:0007669"/>
    <property type="project" value="UniProtKB-UniRule"/>
</dbReference>
<dbReference type="PANTHER" id="PTHR43700">
    <property type="entry name" value="PHOSPHORIBOSYLAMINOIMIDAZOLE-SUCCINOCARBOXAMIDE SYNTHASE"/>
    <property type="match status" value="1"/>
</dbReference>
<comment type="similarity">
    <text evidence="2 8">Belongs to the SAICAR synthetase family.</text>
</comment>
<keyword evidence="11" id="KW-1185">Reference proteome</keyword>
<comment type="catalytic activity">
    <reaction evidence="7 8">
        <text>5-amino-1-(5-phospho-D-ribosyl)imidazole-4-carboxylate + L-aspartate + ATP = (2S)-2-[5-amino-1-(5-phospho-beta-D-ribosyl)imidazole-4-carboxamido]succinate + ADP + phosphate + 2 H(+)</text>
        <dbReference type="Rhea" id="RHEA:22628"/>
        <dbReference type="ChEBI" id="CHEBI:15378"/>
        <dbReference type="ChEBI" id="CHEBI:29991"/>
        <dbReference type="ChEBI" id="CHEBI:30616"/>
        <dbReference type="ChEBI" id="CHEBI:43474"/>
        <dbReference type="ChEBI" id="CHEBI:58443"/>
        <dbReference type="ChEBI" id="CHEBI:77657"/>
        <dbReference type="ChEBI" id="CHEBI:456216"/>
        <dbReference type="EC" id="6.3.2.6"/>
    </reaction>
</comment>
<dbReference type="AlphaFoldDB" id="A0A6B2LZG9"/>
<dbReference type="Gene3D" id="3.30.470.20">
    <property type="entry name" value="ATP-grasp fold, B domain"/>
    <property type="match status" value="1"/>
</dbReference>
<dbReference type="GO" id="GO:0005737">
    <property type="term" value="C:cytoplasm"/>
    <property type="evidence" value="ECO:0007669"/>
    <property type="project" value="TreeGrafter"/>
</dbReference>
<evidence type="ECO:0000256" key="5">
    <source>
        <dbReference type="ARBA" id="ARBA00022755"/>
    </source>
</evidence>
<dbReference type="NCBIfam" id="NF010568">
    <property type="entry name" value="PRK13961.1"/>
    <property type="match status" value="1"/>
</dbReference>
<keyword evidence="4 8" id="KW-0547">Nucleotide-binding</keyword>
<comment type="pathway">
    <text evidence="1 8">Purine metabolism; IMP biosynthesis via de novo pathway; 5-amino-1-(5-phospho-D-ribosyl)imidazole-4-carboxamide from 5-amino-1-(5-phospho-D-ribosyl)imidazole-4-carboxylate: step 1/2.</text>
</comment>
<evidence type="ECO:0000256" key="6">
    <source>
        <dbReference type="ARBA" id="ARBA00022840"/>
    </source>
</evidence>
<name>A0A6B2LZG9_9BACT</name>
<dbReference type="InterPro" id="IPR018236">
    <property type="entry name" value="SAICAR_synthetase_CS"/>
</dbReference>
<dbReference type="InterPro" id="IPR028923">
    <property type="entry name" value="SAICAR_synt/ADE2_N"/>
</dbReference>
<evidence type="ECO:0000259" key="9">
    <source>
        <dbReference type="Pfam" id="PF01259"/>
    </source>
</evidence>
<dbReference type="CDD" id="cd01414">
    <property type="entry name" value="SAICAR_synt_Sc"/>
    <property type="match status" value="1"/>
</dbReference>